<keyword evidence="5" id="KW-0007">Acetylation</keyword>
<dbReference type="InterPro" id="IPR014748">
    <property type="entry name" value="Enoyl-CoA_hydra_C"/>
</dbReference>
<dbReference type="GO" id="GO:0005737">
    <property type="term" value="C:cytoplasm"/>
    <property type="evidence" value="ECO:0007669"/>
    <property type="project" value="UniProtKB-ARBA"/>
</dbReference>
<dbReference type="Gene3D" id="3.90.226.10">
    <property type="entry name" value="2-enoyl-CoA Hydratase, Chain A, domain 1"/>
    <property type="match status" value="1"/>
</dbReference>
<dbReference type="EMBL" id="JACEZT010000007">
    <property type="protein sequence ID" value="MBA5637891.1"/>
    <property type="molecule type" value="Genomic_DNA"/>
</dbReference>
<evidence type="ECO:0000313" key="11">
    <source>
        <dbReference type="Proteomes" id="UP000534388"/>
    </source>
</evidence>
<comment type="subcellular location">
    <subcellularLocation>
        <location evidence="1">Peroxisome</location>
    </subcellularLocation>
</comment>
<proteinExistence type="inferred from homology"/>
<dbReference type="NCBIfam" id="NF004794">
    <property type="entry name" value="PRK06142.1"/>
    <property type="match status" value="1"/>
</dbReference>
<evidence type="ECO:0000256" key="2">
    <source>
        <dbReference type="ARBA" id="ARBA00005005"/>
    </source>
</evidence>
<evidence type="ECO:0000256" key="8">
    <source>
        <dbReference type="ARBA" id="ARBA00023235"/>
    </source>
</evidence>
<dbReference type="PANTHER" id="PTHR43149">
    <property type="entry name" value="ENOYL-COA HYDRATASE"/>
    <property type="match status" value="1"/>
</dbReference>
<reference evidence="10 11" key="1">
    <citation type="submission" date="2020-07" db="EMBL/GenBank/DDBJ databases">
        <title>Novel species isolated from subtropical streams in China.</title>
        <authorList>
            <person name="Lu H."/>
        </authorList>
    </citation>
    <scope>NUCLEOTIDE SEQUENCE [LARGE SCALE GENOMIC DNA]</scope>
    <source>
        <strain evidence="10 11">LX20W</strain>
    </source>
</reference>
<evidence type="ECO:0000256" key="5">
    <source>
        <dbReference type="ARBA" id="ARBA00022990"/>
    </source>
</evidence>
<keyword evidence="11" id="KW-1185">Reference proteome</keyword>
<comment type="caution">
    <text evidence="10">The sequence shown here is derived from an EMBL/GenBank/DDBJ whole genome shotgun (WGS) entry which is preliminary data.</text>
</comment>
<keyword evidence="7" id="KW-0576">Peroxisome</keyword>
<dbReference type="SUPFAM" id="SSF52096">
    <property type="entry name" value="ClpP/crotonase"/>
    <property type="match status" value="1"/>
</dbReference>
<dbReference type="InterPro" id="IPR029045">
    <property type="entry name" value="ClpP/crotonase-like_dom_sf"/>
</dbReference>
<dbReference type="UniPathway" id="UPA00659"/>
<dbReference type="CDD" id="cd06558">
    <property type="entry name" value="crotonase-like"/>
    <property type="match status" value="1"/>
</dbReference>
<dbReference type="FunFam" id="1.10.12.10:FF:000004">
    <property type="entry name" value="Delta3,5-delta2,4-dienoyl-CoA isomerase"/>
    <property type="match status" value="1"/>
</dbReference>
<evidence type="ECO:0000313" key="10">
    <source>
        <dbReference type="EMBL" id="MBA5637891.1"/>
    </source>
</evidence>
<evidence type="ECO:0000256" key="3">
    <source>
        <dbReference type="ARBA" id="ARBA00005254"/>
    </source>
</evidence>
<dbReference type="InterPro" id="IPR018376">
    <property type="entry name" value="Enoyl-CoA_hyd/isom_CS"/>
</dbReference>
<evidence type="ECO:0000256" key="7">
    <source>
        <dbReference type="ARBA" id="ARBA00023140"/>
    </source>
</evidence>
<dbReference type="GO" id="GO:0016853">
    <property type="term" value="F:isomerase activity"/>
    <property type="evidence" value="ECO:0007669"/>
    <property type="project" value="UniProtKB-KW"/>
</dbReference>
<keyword evidence="4" id="KW-0276">Fatty acid metabolism</keyword>
<protein>
    <submittedName>
        <fullName evidence="10">Crotonase/enoyl-CoA hydratase family protein</fullName>
    </submittedName>
</protein>
<keyword evidence="6" id="KW-0443">Lipid metabolism</keyword>
<evidence type="ECO:0000256" key="1">
    <source>
        <dbReference type="ARBA" id="ARBA00004275"/>
    </source>
</evidence>
<dbReference type="AlphaFoldDB" id="A0A7W2ESP6"/>
<dbReference type="Proteomes" id="UP000534388">
    <property type="component" value="Unassembled WGS sequence"/>
</dbReference>
<gene>
    <name evidence="10" type="ORF">H3H37_12585</name>
</gene>
<sequence>MTAVTELSFETLTVTLEGHIAIVKLNRADKANAMNLAMWHELRKAFQWVDATPEARVAILEAEGKLFTAGIDLQMMMGLGGQIRNDCDGRTRESLRRVILDLQDTLTSLERCRKPVLAAIHGACVGGGIDLITCADMRYCSADAYFTIKEIDIGMTADVGTLQRLPRLIGEGITRELAYTARKVDAAEARDIRLVNRVFDSKEALHAGVREIAATIASKSPLSVRGCKEMITYARDHSVADGLNYVATWNAAMLMSNDLQEAMMAGMAKREASFKD</sequence>
<accession>A0A7W2ESP6</accession>
<keyword evidence="8" id="KW-0413">Isomerase</keyword>
<name>A0A7W2ESP6_9BURK</name>
<dbReference type="GO" id="GO:0006635">
    <property type="term" value="P:fatty acid beta-oxidation"/>
    <property type="evidence" value="ECO:0007669"/>
    <property type="project" value="UniProtKB-UniPathway"/>
</dbReference>
<evidence type="ECO:0000256" key="9">
    <source>
        <dbReference type="RuleBase" id="RU003707"/>
    </source>
</evidence>
<organism evidence="10 11">
    <name type="scientific">Rugamonas brunnea</name>
    <dbReference type="NCBI Taxonomy" id="2758569"/>
    <lineage>
        <taxon>Bacteria</taxon>
        <taxon>Pseudomonadati</taxon>
        <taxon>Pseudomonadota</taxon>
        <taxon>Betaproteobacteria</taxon>
        <taxon>Burkholderiales</taxon>
        <taxon>Oxalobacteraceae</taxon>
        <taxon>Telluria group</taxon>
        <taxon>Rugamonas</taxon>
    </lineage>
</organism>
<dbReference type="Gene3D" id="1.10.12.10">
    <property type="entry name" value="Lyase 2-enoyl-coa Hydratase, Chain A, domain 2"/>
    <property type="match status" value="1"/>
</dbReference>
<dbReference type="PROSITE" id="PS00166">
    <property type="entry name" value="ENOYL_COA_HYDRATASE"/>
    <property type="match status" value="1"/>
</dbReference>
<comment type="similarity">
    <text evidence="3 9">Belongs to the enoyl-CoA hydratase/isomerase family.</text>
</comment>
<comment type="pathway">
    <text evidence="2">Lipid metabolism; fatty acid beta-oxidation.</text>
</comment>
<dbReference type="InterPro" id="IPR001753">
    <property type="entry name" value="Enoyl-CoA_hydra/iso"/>
</dbReference>
<dbReference type="RefSeq" id="WP_182162912.1">
    <property type="nucleotide sequence ID" value="NZ_JACEZT010000007.1"/>
</dbReference>
<dbReference type="Pfam" id="PF00378">
    <property type="entry name" value="ECH_1"/>
    <property type="match status" value="1"/>
</dbReference>
<dbReference type="FunFam" id="3.90.226.10:FF:000024">
    <property type="entry name" value="Delta3,5-delta2,4-dienoyl-CoA isomerase"/>
    <property type="match status" value="1"/>
</dbReference>
<evidence type="ECO:0000256" key="6">
    <source>
        <dbReference type="ARBA" id="ARBA00023098"/>
    </source>
</evidence>
<dbReference type="InterPro" id="IPR045002">
    <property type="entry name" value="Ech1-like"/>
</dbReference>
<evidence type="ECO:0000256" key="4">
    <source>
        <dbReference type="ARBA" id="ARBA00022832"/>
    </source>
</evidence>
<dbReference type="PANTHER" id="PTHR43149:SF1">
    <property type="entry name" value="DELTA(3,5)-DELTA(2,4)-DIENOYL-COA ISOMERASE, MITOCHONDRIAL"/>
    <property type="match status" value="1"/>
</dbReference>